<feature type="signal peptide" evidence="8">
    <location>
        <begin position="1"/>
        <end position="25"/>
    </location>
</feature>
<feature type="chain" id="PRO_5004564494" description="beta-galactosidase" evidence="8">
    <location>
        <begin position="26"/>
        <end position="695"/>
    </location>
</feature>
<keyword evidence="4" id="KW-0479">Metal-binding</keyword>
<accession>T0HIK6</accession>
<dbReference type="Gene3D" id="3.40.50.880">
    <property type="match status" value="1"/>
</dbReference>
<evidence type="ECO:0000256" key="8">
    <source>
        <dbReference type="SAM" id="SignalP"/>
    </source>
</evidence>
<evidence type="ECO:0000259" key="9">
    <source>
        <dbReference type="Pfam" id="PF02449"/>
    </source>
</evidence>
<keyword evidence="6" id="KW-0862">Zinc</keyword>
<sequence>MIRFSIRASRLACLTLALGFTTSLAGVALPTTATAQSAAGDPDWPGKGDIFVGTCYQPVDRSPEQIRQDIAIMKAAGFTMVRMGDLSWDSFEPEEGRFTFEWFDDVIAQMHAAGIKVVVDIPGQPAPIWMHKSYPGVDLVNQDGVRLNAASRYWDNISDPDYRRLAKRLAEKMMQRYAHNPAVIALGYDNEIGNGHMSYSEADRLRFVEWLKARYGSIEALNKAWATQRWSRRINTWDQVDLPYNRGPGPNERYLDLHRYWSDDTVGALKDLESVRKQYASNLPVASNFWPTAWTKGFNYLRAWQDISTYGAQGFYPGDPMGASFEVMMNRAGHQTPVWFNEFTAGGGGYYGTPGRSRMWAYFGLLNYSQTFLAWTFNSHIGGEEQALFGLVDHDGRPSWKVDEFGQIAREFKTLKTMGFPRYRDPEVAVHFSFDTMWLTSPPPGPNTMPEYFKGNYTDQVKEGFKPLYQDNIDTAVIDIGHDAIDKYKLVVLSSAYLMDKPMREAVRAYVKQGGTVIMTGYSDKVDVTGKWYETPLPGDLTDVFGLRTNEFYRSQTPLEVRFGASTLTGTDPYYEVLEPSTAKTLATFENTPRKSPAITVNAFGKGQAIYLATAPQSALMGPLIRSLYDQLGIERGPVTPDGVTAREVDGRILYVNTSDKPVAVPFSGAKQSALSGKSYSGTIDLPGYGVELLQ</sequence>
<keyword evidence="8" id="KW-0732">Signal</keyword>
<dbReference type="Proteomes" id="UP000015531">
    <property type="component" value="Unassembled WGS sequence"/>
</dbReference>
<evidence type="ECO:0000256" key="7">
    <source>
        <dbReference type="ARBA" id="ARBA00023295"/>
    </source>
</evidence>
<comment type="catalytic activity">
    <reaction evidence="1">
        <text>Hydrolysis of terminal non-reducing beta-D-galactose residues in beta-D-galactosides.</text>
        <dbReference type="EC" id="3.2.1.23"/>
    </reaction>
</comment>
<dbReference type="EMBL" id="ATDP01000101">
    <property type="protein sequence ID" value="EQB12822.1"/>
    <property type="molecule type" value="Genomic_DNA"/>
</dbReference>
<evidence type="ECO:0000256" key="3">
    <source>
        <dbReference type="ARBA" id="ARBA00012756"/>
    </source>
</evidence>
<dbReference type="CDD" id="cd03143">
    <property type="entry name" value="A4_beta-galactosidase_middle_domain"/>
    <property type="match status" value="1"/>
</dbReference>
<evidence type="ECO:0000259" key="10">
    <source>
        <dbReference type="Pfam" id="PF08532"/>
    </source>
</evidence>
<comment type="caution">
    <text evidence="11">The sequence shown here is derived from an EMBL/GenBank/DDBJ whole genome shotgun (WGS) entry which is preliminary data.</text>
</comment>
<keyword evidence="7" id="KW-0326">Glycosidase</keyword>
<dbReference type="OrthoDB" id="9800974at2"/>
<evidence type="ECO:0000313" key="11">
    <source>
        <dbReference type="EMBL" id="EQB12822.1"/>
    </source>
</evidence>
<evidence type="ECO:0000256" key="4">
    <source>
        <dbReference type="ARBA" id="ARBA00022723"/>
    </source>
</evidence>
<evidence type="ECO:0000256" key="6">
    <source>
        <dbReference type="ARBA" id="ARBA00022833"/>
    </source>
</evidence>
<dbReference type="GO" id="GO:0005975">
    <property type="term" value="P:carbohydrate metabolic process"/>
    <property type="evidence" value="ECO:0007669"/>
    <property type="project" value="InterPro"/>
</dbReference>
<name>T0HIK6_9SPHN</name>
<keyword evidence="5" id="KW-0378">Hydrolase</keyword>
<dbReference type="GO" id="GO:0046872">
    <property type="term" value="F:metal ion binding"/>
    <property type="evidence" value="ECO:0007669"/>
    <property type="project" value="UniProtKB-KW"/>
</dbReference>
<dbReference type="InterPro" id="IPR013738">
    <property type="entry name" value="Beta_galactosidase_Trimer"/>
</dbReference>
<dbReference type="PANTHER" id="PTHR36447">
    <property type="entry name" value="BETA-GALACTOSIDASE GANA"/>
    <property type="match status" value="1"/>
</dbReference>
<evidence type="ECO:0000313" key="12">
    <source>
        <dbReference type="Proteomes" id="UP000015531"/>
    </source>
</evidence>
<keyword evidence="12" id="KW-1185">Reference proteome</keyword>
<organism evidence="11 12">
    <name type="scientific">Sphingobium lactosutens DS20</name>
    <dbReference type="NCBI Taxonomy" id="1331060"/>
    <lineage>
        <taxon>Bacteria</taxon>
        <taxon>Pseudomonadati</taxon>
        <taxon>Pseudomonadota</taxon>
        <taxon>Alphaproteobacteria</taxon>
        <taxon>Sphingomonadales</taxon>
        <taxon>Sphingomonadaceae</taxon>
        <taxon>Sphingobium</taxon>
    </lineage>
</organism>
<dbReference type="InterPro" id="IPR003476">
    <property type="entry name" value="Glyco_hydro_42"/>
</dbReference>
<dbReference type="AlphaFoldDB" id="T0HIK6"/>
<dbReference type="SUPFAM" id="SSF52317">
    <property type="entry name" value="Class I glutamine amidotransferase-like"/>
    <property type="match status" value="1"/>
</dbReference>
<dbReference type="InterPro" id="IPR013529">
    <property type="entry name" value="Glyco_hydro_42_N"/>
</dbReference>
<feature type="domain" description="Beta-galactosidase trimerisation" evidence="10">
    <location>
        <begin position="427"/>
        <end position="634"/>
    </location>
</feature>
<comment type="similarity">
    <text evidence="2">Belongs to the glycosyl hydrolase 42 family.</text>
</comment>
<dbReference type="InterPro" id="IPR029062">
    <property type="entry name" value="Class_I_gatase-like"/>
</dbReference>
<evidence type="ECO:0000256" key="2">
    <source>
        <dbReference type="ARBA" id="ARBA00005940"/>
    </source>
</evidence>
<dbReference type="PATRIC" id="fig|1331060.3.peg.3627"/>
<gene>
    <name evidence="11" type="ORF">RLDS_18785</name>
</gene>
<dbReference type="GO" id="GO:0009341">
    <property type="term" value="C:beta-galactosidase complex"/>
    <property type="evidence" value="ECO:0007669"/>
    <property type="project" value="InterPro"/>
</dbReference>
<evidence type="ECO:0000256" key="5">
    <source>
        <dbReference type="ARBA" id="ARBA00022801"/>
    </source>
</evidence>
<evidence type="ECO:0000256" key="1">
    <source>
        <dbReference type="ARBA" id="ARBA00001412"/>
    </source>
</evidence>
<dbReference type="EC" id="3.2.1.23" evidence="3"/>
<dbReference type="SUPFAM" id="SSF51445">
    <property type="entry name" value="(Trans)glycosidases"/>
    <property type="match status" value="1"/>
</dbReference>
<protein>
    <recommendedName>
        <fullName evidence="3">beta-galactosidase</fullName>
        <ecNumber evidence="3">3.2.1.23</ecNumber>
    </recommendedName>
</protein>
<dbReference type="Pfam" id="PF02449">
    <property type="entry name" value="Glyco_hydro_42"/>
    <property type="match status" value="1"/>
</dbReference>
<feature type="domain" description="Glycoside hydrolase family 42 N-terminal" evidence="9">
    <location>
        <begin position="55"/>
        <end position="414"/>
    </location>
</feature>
<reference evidence="11 12" key="1">
    <citation type="journal article" date="2013" name="Genome Announc.">
        <title>Draft Genome Sequence of Sphingobium lactosutens Strain DS20T, Isolated from a Hexachlorocyclohexane Dumpsite.</title>
        <authorList>
            <person name="Kumar R."/>
            <person name="Dwivedi V."/>
            <person name="Negi V."/>
            <person name="Khurana J.P."/>
            <person name="Lal R."/>
        </authorList>
    </citation>
    <scope>NUCLEOTIDE SEQUENCE [LARGE SCALE GENOMIC DNA]</scope>
    <source>
        <strain evidence="11 12">DS20</strain>
    </source>
</reference>
<dbReference type="Gene3D" id="3.20.20.80">
    <property type="entry name" value="Glycosidases"/>
    <property type="match status" value="1"/>
</dbReference>
<dbReference type="InterPro" id="IPR017853">
    <property type="entry name" value="GH"/>
</dbReference>
<proteinExistence type="inferred from homology"/>
<dbReference type="GO" id="GO:0004565">
    <property type="term" value="F:beta-galactosidase activity"/>
    <property type="evidence" value="ECO:0007669"/>
    <property type="project" value="UniProtKB-EC"/>
</dbReference>
<dbReference type="PANTHER" id="PTHR36447:SF2">
    <property type="entry name" value="BETA-GALACTOSIDASE YESZ"/>
    <property type="match status" value="1"/>
</dbReference>
<dbReference type="Pfam" id="PF08532">
    <property type="entry name" value="Glyco_hydro_42M"/>
    <property type="match status" value="1"/>
</dbReference>
<dbReference type="RefSeq" id="WP_021227320.1">
    <property type="nucleotide sequence ID" value="NZ_ATDP01000101.1"/>
</dbReference>
<dbReference type="eggNOG" id="COG1874">
    <property type="taxonomic scope" value="Bacteria"/>
</dbReference>